<evidence type="ECO:0000259" key="2">
    <source>
        <dbReference type="Pfam" id="PF01979"/>
    </source>
</evidence>
<gene>
    <name evidence="3" type="ORF">C9I99_07150</name>
</gene>
<dbReference type="Gene3D" id="2.30.40.10">
    <property type="entry name" value="Urease, subunit C, domain 1"/>
    <property type="match status" value="1"/>
</dbReference>
<keyword evidence="3" id="KW-0378">Hydrolase</keyword>
<comment type="caution">
    <text evidence="3">The sequence shown here is derived from an EMBL/GenBank/DDBJ whole genome shotgun (WGS) entry which is preliminary data.</text>
</comment>
<evidence type="ECO:0000313" key="4">
    <source>
        <dbReference type="Proteomes" id="UP000241222"/>
    </source>
</evidence>
<keyword evidence="1" id="KW-0732">Signal</keyword>
<dbReference type="Gene3D" id="3.20.20.140">
    <property type="entry name" value="Metal-dependent hydrolases"/>
    <property type="match status" value="1"/>
</dbReference>
<accession>A0A2T3J294</accession>
<feature type="chain" id="PRO_5015672531" evidence="1">
    <location>
        <begin position="28"/>
        <end position="453"/>
    </location>
</feature>
<reference evidence="3 4" key="1">
    <citation type="submission" date="2018-03" db="EMBL/GenBank/DDBJ databases">
        <title>Whole genome sequencing of Histamine producing bacteria.</title>
        <authorList>
            <person name="Butler K."/>
        </authorList>
    </citation>
    <scope>NUCLEOTIDE SEQUENCE [LARGE SCALE GENOMIC DNA]</scope>
    <source>
        <strain evidence="3 4">JCM 13586</strain>
    </source>
</reference>
<dbReference type="InterPro" id="IPR011059">
    <property type="entry name" value="Metal-dep_hydrolase_composite"/>
</dbReference>
<dbReference type="PANTHER" id="PTHR43135:SF3">
    <property type="entry name" value="ALPHA-D-RIBOSE 1-METHYLPHOSPHONATE 5-TRIPHOSPHATE DIPHOSPHATASE"/>
    <property type="match status" value="1"/>
</dbReference>
<dbReference type="GO" id="GO:0016810">
    <property type="term" value="F:hydrolase activity, acting on carbon-nitrogen (but not peptide) bonds"/>
    <property type="evidence" value="ECO:0007669"/>
    <property type="project" value="InterPro"/>
</dbReference>
<dbReference type="EMBL" id="PYMH01000002">
    <property type="protein sequence ID" value="PSU35214.1"/>
    <property type="molecule type" value="Genomic_DNA"/>
</dbReference>
<dbReference type="InterPro" id="IPR006680">
    <property type="entry name" value="Amidohydro-rel"/>
</dbReference>
<feature type="domain" description="Amidohydrolase-related" evidence="2">
    <location>
        <begin position="83"/>
        <end position="446"/>
    </location>
</feature>
<dbReference type="AlphaFoldDB" id="A0A2T3J294"/>
<protein>
    <submittedName>
        <fullName evidence="3">Hydrolase</fullName>
    </submittedName>
</protein>
<dbReference type="CDD" id="cd01299">
    <property type="entry name" value="Met_dep_hydrolase_A"/>
    <property type="match status" value="1"/>
</dbReference>
<name>A0A2T3J294_9GAMM</name>
<dbReference type="SUPFAM" id="SSF51556">
    <property type="entry name" value="Metallo-dependent hydrolases"/>
    <property type="match status" value="1"/>
</dbReference>
<dbReference type="InterPro" id="IPR057744">
    <property type="entry name" value="OTAase-like"/>
</dbReference>
<dbReference type="PANTHER" id="PTHR43135">
    <property type="entry name" value="ALPHA-D-RIBOSE 1-METHYLPHOSPHONATE 5-TRIPHOSPHATE DIPHOSPHATASE"/>
    <property type="match status" value="1"/>
</dbReference>
<sequence>MKNSREKSRLTLPISALALVMSSSALAQDINQTLISDVNIFNGIENKLYENLDVLIENNKVVEIASGIKPSEGATVIDGQGKTLMPGLTDAHVHLTLNDVPNVSIYEDTIFYSAALSVVGAKDMLLRGFTTVRDVGGPVGGIKRAIDSGKIPGPRVYPSNAFISQTSGHGDLATSKQYISPYFTGIPDKAALFGWSYIADGVPEVQKAAREVLRSGATQLKVMAGGGVSSYYDPLDTLQYTYEEMKAITTEAEHWGTYVAVHAYTDGAVKQAVEAGVKSIEHGPFLKEDTLKLMGEKGVWLSPQAFLFGMTPEQLNIVGTPSEPKMRMVNEKSEKMLTLAKKYNVKIAWGTDLFGPPEKQALQNMEFAARKKYFSDYEILKQATSDNAELFRLSGLRDPYQQEAKLGVVEVGAYADLLIIDGNPLKDVSLLGDPSKNIQMIMKDGVVYKNTLK</sequence>
<evidence type="ECO:0000313" key="3">
    <source>
        <dbReference type="EMBL" id="PSU35214.1"/>
    </source>
</evidence>
<dbReference type="Pfam" id="PF01979">
    <property type="entry name" value="Amidohydro_1"/>
    <property type="match status" value="1"/>
</dbReference>
<dbReference type="InterPro" id="IPR032466">
    <property type="entry name" value="Metal_Hydrolase"/>
</dbReference>
<feature type="signal peptide" evidence="1">
    <location>
        <begin position="1"/>
        <end position="27"/>
    </location>
</feature>
<keyword evidence="4" id="KW-1185">Reference proteome</keyword>
<dbReference type="InterPro" id="IPR051781">
    <property type="entry name" value="Metallo-dep_Hydrolase"/>
</dbReference>
<dbReference type="Proteomes" id="UP000241222">
    <property type="component" value="Unassembled WGS sequence"/>
</dbReference>
<dbReference type="OrthoDB" id="9782972at2"/>
<dbReference type="SUPFAM" id="SSF51338">
    <property type="entry name" value="Composite domain of metallo-dependent hydrolases"/>
    <property type="match status" value="2"/>
</dbReference>
<evidence type="ECO:0000256" key="1">
    <source>
        <dbReference type="SAM" id="SignalP"/>
    </source>
</evidence>
<proteinExistence type="predicted"/>
<organism evidence="3 4">
    <name type="scientific">Photobacterium lutimaris</name>
    <dbReference type="NCBI Taxonomy" id="388278"/>
    <lineage>
        <taxon>Bacteria</taxon>
        <taxon>Pseudomonadati</taxon>
        <taxon>Pseudomonadota</taxon>
        <taxon>Gammaproteobacteria</taxon>
        <taxon>Vibrionales</taxon>
        <taxon>Vibrionaceae</taxon>
        <taxon>Photobacterium</taxon>
    </lineage>
</organism>